<evidence type="ECO:0000313" key="2">
    <source>
        <dbReference type="Proteomes" id="UP000075304"/>
    </source>
</evidence>
<comment type="caution">
    <text evidence="1">The sequence shown here is derived from an EMBL/GenBank/DDBJ whole genome shotgun (WGS) entry which is preliminary data.</text>
</comment>
<dbReference type="Proteomes" id="UP000075304">
    <property type="component" value="Unassembled WGS sequence"/>
</dbReference>
<sequence>MHVIPQIFFRPGPGRHPEPLFIIFIVPVFKKVQKFASACHPPICYNKIKK</sequence>
<dbReference type="EMBL" id="LQYI01000148">
    <property type="protein sequence ID" value="KYC61161.1"/>
    <property type="molecule type" value="Genomic_DNA"/>
</dbReference>
<dbReference type="AlphaFoldDB" id="A0A150JVP6"/>
<evidence type="ECO:0000313" key="1">
    <source>
        <dbReference type="EMBL" id="KYC61161.1"/>
    </source>
</evidence>
<dbReference type="PATRIC" id="fig|1398.25.peg.1384"/>
<gene>
    <name evidence="1" type="ORF">B4099_2453</name>
</gene>
<name>A0A150JVP6_HEYCO</name>
<accession>A0A150JVP6</accession>
<reference evidence="1 2" key="1">
    <citation type="submission" date="2016-01" db="EMBL/GenBank/DDBJ databases">
        <title>Genome Sequences of Twelve Sporeforming Bacillus Species Isolated from Foods.</title>
        <authorList>
            <person name="Berendsen E.M."/>
            <person name="Wells-Bennik M.H."/>
            <person name="Krawcyk A.O."/>
            <person name="De Jong A."/>
            <person name="Holsappel S."/>
            <person name="Eijlander R.T."/>
            <person name="Kuipers O.P."/>
        </authorList>
    </citation>
    <scope>NUCLEOTIDE SEQUENCE [LARGE SCALE GENOMIC DNA]</scope>
    <source>
        <strain evidence="1 2">B4099</strain>
    </source>
</reference>
<organism evidence="1 2">
    <name type="scientific">Heyndrickxia coagulans</name>
    <name type="common">Weizmannia coagulans</name>
    <dbReference type="NCBI Taxonomy" id="1398"/>
    <lineage>
        <taxon>Bacteria</taxon>
        <taxon>Bacillati</taxon>
        <taxon>Bacillota</taxon>
        <taxon>Bacilli</taxon>
        <taxon>Bacillales</taxon>
        <taxon>Bacillaceae</taxon>
        <taxon>Heyndrickxia</taxon>
    </lineage>
</organism>
<proteinExistence type="predicted"/>
<protein>
    <submittedName>
        <fullName evidence="1">Uncharacterized protein</fullName>
    </submittedName>
</protein>